<sequence length="65" mass="7093">MLKKSEAGLKLSTVCPDIKRTEPLGITLGGLWKIGPTKSNPVEISHKDGITIPQHRARLLHAARI</sequence>
<name>A0AAT9FLZ8_9BACT</name>
<protein>
    <submittedName>
        <fullName evidence="1">Uncharacterized protein</fullName>
    </submittedName>
</protein>
<dbReference type="AlphaFoldDB" id="A0AAT9FLZ8"/>
<reference evidence="1" key="1">
    <citation type="submission" date="2024-07" db="EMBL/GenBank/DDBJ databases">
        <title>Complete genome sequence of Verrucomicrobiaceae bacterium NT6N.</title>
        <authorList>
            <person name="Huang C."/>
            <person name="Takami H."/>
            <person name="Hamasaki K."/>
        </authorList>
    </citation>
    <scope>NUCLEOTIDE SEQUENCE</scope>
    <source>
        <strain evidence="1">NT6N</strain>
    </source>
</reference>
<dbReference type="KEGG" id="osu:NT6N_20690"/>
<organism evidence="1">
    <name type="scientific">Oceaniferula spumae</name>
    <dbReference type="NCBI Taxonomy" id="2979115"/>
    <lineage>
        <taxon>Bacteria</taxon>
        <taxon>Pseudomonadati</taxon>
        <taxon>Verrucomicrobiota</taxon>
        <taxon>Verrucomicrobiia</taxon>
        <taxon>Verrucomicrobiales</taxon>
        <taxon>Verrucomicrobiaceae</taxon>
        <taxon>Oceaniferula</taxon>
    </lineage>
</organism>
<gene>
    <name evidence="1" type="ORF">NT6N_20690</name>
</gene>
<evidence type="ECO:0000313" key="1">
    <source>
        <dbReference type="EMBL" id="BDS07029.1"/>
    </source>
</evidence>
<dbReference type="EMBL" id="AP026866">
    <property type="protein sequence ID" value="BDS07029.1"/>
    <property type="molecule type" value="Genomic_DNA"/>
</dbReference>
<proteinExistence type="predicted"/>
<accession>A0AAT9FLZ8</accession>